<evidence type="ECO:0000313" key="7">
    <source>
        <dbReference type="EMBL" id="KUN84090.1"/>
    </source>
</evidence>
<evidence type="ECO:0000259" key="6">
    <source>
        <dbReference type="PROSITE" id="PS50977"/>
    </source>
</evidence>
<evidence type="ECO:0000313" key="8">
    <source>
        <dbReference type="Proteomes" id="UP000053024"/>
    </source>
</evidence>
<dbReference type="STRING" id="285568.AQJ66_16265"/>
<name>A0A117RD06_9ACTN</name>
<feature type="region of interest" description="Disordered" evidence="5">
    <location>
        <begin position="1"/>
        <end position="32"/>
    </location>
</feature>
<dbReference type="GO" id="GO:0000976">
    <property type="term" value="F:transcription cis-regulatory region binding"/>
    <property type="evidence" value="ECO:0007669"/>
    <property type="project" value="TreeGrafter"/>
</dbReference>
<evidence type="ECO:0000256" key="2">
    <source>
        <dbReference type="ARBA" id="ARBA00023125"/>
    </source>
</evidence>
<dbReference type="PROSITE" id="PS01081">
    <property type="entry name" value="HTH_TETR_1"/>
    <property type="match status" value="1"/>
</dbReference>
<proteinExistence type="predicted"/>
<sequence length="261" mass="28400">MLTTARQAAFQPLGTTTTDRPRNGQPGDERCSRSARVLDAMVDLVLRIGYPKISVQDVAEHAGIGKGTVYTHWNSKDDIVDDVLVREFGRVHDRFMAHLPGDSRLATLHGTSCVLYRMVMANPVLRAYNTGDARVLGTHVAARTSPDPLGISLVSVLARPPYLELLRDNGLLVDAVCSPEGQLSVEAVVGGFVARAGHEDDEERTKASSRMLATVLRRAFEPVEPARPADQDRMVQALLATRPLRSGTPMRAAQGRTAAER</sequence>
<reference evidence="7 8" key="1">
    <citation type="submission" date="2015-10" db="EMBL/GenBank/DDBJ databases">
        <title>Draft genome sequence of Streptomyces bungoensis DSM 41781, type strain for the species Streptomyces bungoensis.</title>
        <authorList>
            <person name="Ruckert C."/>
            <person name="Winkler A."/>
            <person name="Kalinowski J."/>
            <person name="Kampfer P."/>
            <person name="Glaeser S."/>
        </authorList>
    </citation>
    <scope>NUCLEOTIDE SEQUENCE [LARGE SCALE GENOMIC DNA]</scope>
    <source>
        <strain evidence="7 8">DSM 41781</strain>
    </source>
</reference>
<keyword evidence="3" id="KW-0804">Transcription</keyword>
<evidence type="ECO:0000256" key="1">
    <source>
        <dbReference type="ARBA" id="ARBA00023015"/>
    </source>
</evidence>
<protein>
    <recommendedName>
        <fullName evidence="6">HTH tetR-type domain-containing protein</fullName>
    </recommendedName>
</protein>
<dbReference type="InterPro" id="IPR023772">
    <property type="entry name" value="DNA-bd_HTH_TetR-type_CS"/>
</dbReference>
<evidence type="ECO:0000256" key="3">
    <source>
        <dbReference type="ARBA" id="ARBA00023163"/>
    </source>
</evidence>
<organism evidence="7 8">
    <name type="scientific">Streptomyces bungoensis</name>
    <dbReference type="NCBI Taxonomy" id="285568"/>
    <lineage>
        <taxon>Bacteria</taxon>
        <taxon>Bacillati</taxon>
        <taxon>Actinomycetota</taxon>
        <taxon>Actinomycetes</taxon>
        <taxon>Kitasatosporales</taxon>
        <taxon>Streptomycetaceae</taxon>
        <taxon>Streptomyces</taxon>
    </lineage>
</organism>
<dbReference type="RefSeq" id="WP_061921810.1">
    <property type="nucleotide sequence ID" value="NZ_JBEYBH010000047.1"/>
</dbReference>
<gene>
    <name evidence="7" type="ORF">AQJ66_16265</name>
</gene>
<dbReference type="PANTHER" id="PTHR30055:SF234">
    <property type="entry name" value="HTH-TYPE TRANSCRIPTIONAL REGULATOR BETI"/>
    <property type="match status" value="1"/>
</dbReference>
<dbReference type="PROSITE" id="PS50977">
    <property type="entry name" value="HTH_TETR_2"/>
    <property type="match status" value="1"/>
</dbReference>
<dbReference type="SUPFAM" id="SSF46689">
    <property type="entry name" value="Homeodomain-like"/>
    <property type="match status" value="1"/>
</dbReference>
<dbReference type="Proteomes" id="UP000053024">
    <property type="component" value="Unassembled WGS sequence"/>
</dbReference>
<accession>A0A117RD06</accession>
<dbReference type="GO" id="GO:0003700">
    <property type="term" value="F:DNA-binding transcription factor activity"/>
    <property type="evidence" value="ECO:0007669"/>
    <property type="project" value="TreeGrafter"/>
</dbReference>
<dbReference type="InterPro" id="IPR050109">
    <property type="entry name" value="HTH-type_TetR-like_transc_reg"/>
</dbReference>
<dbReference type="PRINTS" id="PR00455">
    <property type="entry name" value="HTHTETR"/>
</dbReference>
<feature type="domain" description="HTH tetR-type" evidence="6">
    <location>
        <begin position="31"/>
        <end position="91"/>
    </location>
</feature>
<dbReference type="InterPro" id="IPR009057">
    <property type="entry name" value="Homeodomain-like_sf"/>
</dbReference>
<feature type="compositionally biased region" description="Basic and acidic residues" evidence="5">
    <location>
        <begin position="19"/>
        <end position="32"/>
    </location>
</feature>
<dbReference type="OrthoDB" id="3682047at2"/>
<evidence type="ECO:0000256" key="4">
    <source>
        <dbReference type="PROSITE-ProRule" id="PRU00335"/>
    </source>
</evidence>
<dbReference type="InterPro" id="IPR001647">
    <property type="entry name" value="HTH_TetR"/>
</dbReference>
<dbReference type="EMBL" id="LMWX01000024">
    <property type="protein sequence ID" value="KUN84090.1"/>
    <property type="molecule type" value="Genomic_DNA"/>
</dbReference>
<dbReference type="AlphaFoldDB" id="A0A117RD06"/>
<dbReference type="Pfam" id="PF00440">
    <property type="entry name" value="TetR_N"/>
    <property type="match status" value="1"/>
</dbReference>
<feature type="region of interest" description="Disordered" evidence="5">
    <location>
        <begin position="241"/>
        <end position="261"/>
    </location>
</feature>
<comment type="caution">
    <text evidence="7">The sequence shown here is derived from an EMBL/GenBank/DDBJ whole genome shotgun (WGS) entry which is preliminary data.</text>
</comment>
<evidence type="ECO:0000256" key="5">
    <source>
        <dbReference type="SAM" id="MobiDB-lite"/>
    </source>
</evidence>
<dbReference type="PANTHER" id="PTHR30055">
    <property type="entry name" value="HTH-TYPE TRANSCRIPTIONAL REGULATOR RUTR"/>
    <property type="match status" value="1"/>
</dbReference>
<keyword evidence="8" id="KW-1185">Reference proteome</keyword>
<feature type="DNA-binding region" description="H-T-H motif" evidence="4">
    <location>
        <begin position="54"/>
        <end position="73"/>
    </location>
</feature>
<dbReference type="Gene3D" id="1.10.357.10">
    <property type="entry name" value="Tetracycline Repressor, domain 2"/>
    <property type="match status" value="1"/>
</dbReference>
<keyword evidence="1" id="KW-0805">Transcription regulation</keyword>
<keyword evidence="2 4" id="KW-0238">DNA-binding</keyword>